<dbReference type="OrthoDB" id="129068at2759"/>
<protein>
    <recommendedName>
        <fullName evidence="3">SWIM-type domain-containing protein</fullName>
    </recommendedName>
</protein>
<sequence>MVERLDKSRLVFIHMQAKYSSTPIIKTLYNLAVRRKVLRVTPIGATIDMPVQFLAILHQPRNHYGDRESELAGDFYTNDPKKMFKPYKSIHVLQMQWQNMPKDDWVVDAKPKTCGCRFNSKFAMCIHVTHATRELGLPCPGMSDYTLTTNVPPPYDGATAAESYQTSIKMCPSI</sequence>
<reference evidence="1 2" key="1">
    <citation type="journal article" date="2017" name="Genome Biol. Evol.">
        <title>Phytophthora megakarya and P. palmivora, closely related causal agents of cacao black pod rot, underwent increases in genome sizes and gene numbers by different mechanisms.</title>
        <authorList>
            <person name="Ali S.S."/>
            <person name="Shao J."/>
            <person name="Lary D.J."/>
            <person name="Kronmiller B."/>
            <person name="Shen D."/>
            <person name="Strem M.D."/>
            <person name="Amoako-Attah I."/>
            <person name="Akrofi A.Y."/>
            <person name="Begoude B.A."/>
            <person name="Ten Hoopen G.M."/>
            <person name="Coulibaly K."/>
            <person name="Kebe B.I."/>
            <person name="Melnick R.L."/>
            <person name="Guiltinan M.J."/>
            <person name="Tyler B.M."/>
            <person name="Meinhardt L.W."/>
            <person name="Bailey B.A."/>
        </authorList>
    </citation>
    <scope>NUCLEOTIDE SEQUENCE [LARGE SCALE GENOMIC DNA]</scope>
    <source>
        <strain evidence="2">sbr112.9</strain>
    </source>
</reference>
<dbReference type="AlphaFoldDB" id="A0A2P4XVW7"/>
<dbReference type="EMBL" id="NCKW01007829">
    <property type="protein sequence ID" value="POM69697.1"/>
    <property type="molecule type" value="Genomic_DNA"/>
</dbReference>
<evidence type="ECO:0000313" key="1">
    <source>
        <dbReference type="EMBL" id="POM69697.1"/>
    </source>
</evidence>
<evidence type="ECO:0000313" key="2">
    <source>
        <dbReference type="Proteomes" id="UP000237271"/>
    </source>
</evidence>
<dbReference type="Proteomes" id="UP000237271">
    <property type="component" value="Unassembled WGS sequence"/>
</dbReference>
<keyword evidence="2" id="KW-1185">Reference proteome</keyword>
<comment type="caution">
    <text evidence="1">The sequence shown here is derived from an EMBL/GenBank/DDBJ whole genome shotgun (WGS) entry which is preliminary data.</text>
</comment>
<accession>A0A2P4XVW7</accession>
<organism evidence="1 2">
    <name type="scientific">Phytophthora palmivora</name>
    <dbReference type="NCBI Taxonomy" id="4796"/>
    <lineage>
        <taxon>Eukaryota</taxon>
        <taxon>Sar</taxon>
        <taxon>Stramenopiles</taxon>
        <taxon>Oomycota</taxon>
        <taxon>Peronosporomycetes</taxon>
        <taxon>Peronosporales</taxon>
        <taxon>Peronosporaceae</taxon>
        <taxon>Phytophthora</taxon>
    </lineage>
</organism>
<proteinExistence type="predicted"/>
<name>A0A2P4XVW7_9STRA</name>
<gene>
    <name evidence="1" type="ORF">PHPALM_13992</name>
</gene>
<evidence type="ECO:0008006" key="3">
    <source>
        <dbReference type="Google" id="ProtNLM"/>
    </source>
</evidence>